<dbReference type="AlphaFoldDB" id="A0A9X3MZI1"/>
<evidence type="ECO:0000256" key="5">
    <source>
        <dbReference type="PIRSR" id="PIRSR605502-1"/>
    </source>
</evidence>
<dbReference type="Pfam" id="PF03747">
    <property type="entry name" value="ADP_ribosyl_GH"/>
    <property type="match status" value="1"/>
</dbReference>
<keyword evidence="5" id="KW-0460">Magnesium</keyword>
<dbReference type="RefSeq" id="WP_270043312.1">
    <property type="nucleotide sequence ID" value="NZ_JAPDOD010000030.1"/>
</dbReference>
<dbReference type="InterPro" id="IPR011611">
    <property type="entry name" value="PfkB_dom"/>
</dbReference>
<dbReference type="EMBL" id="JAPDOD010000030">
    <property type="protein sequence ID" value="MDA0164062.1"/>
    <property type="molecule type" value="Genomic_DNA"/>
</dbReference>
<name>A0A9X3MZI1_9ACTN</name>
<feature type="domain" description="Carbohydrate kinase PfkB" evidence="6">
    <location>
        <begin position="341"/>
        <end position="619"/>
    </location>
</feature>
<evidence type="ECO:0000259" key="6">
    <source>
        <dbReference type="Pfam" id="PF00294"/>
    </source>
</evidence>
<comment type="similarity">
    <text evidence="1">Belongs to the ADP-ribosylglycohydrolase family.</text>
</comment>
<keyword evidence="3 7" id="KW-0418">Kinase</keyword>
<dbReference type="GO" id="GO:0046872">
    <property type="term" value="F:metal ion binding"/>
    <property type="evidence" value="ECO:0007669"/>
    <property type="project" value="UniProtKB-KW"/>
</dbReference>
<dbReference type="InterPro" id="IPR050792">
    <property type="entry name" value="ADP-ribosylglycohydrolase"/>
</dbReference>
<keyword evidence="5" id="KW-0479">Metal-binding</keyword>
<evidence type="ECO:0000256" key="3">
    <source>
        <dbReference type="ARBA" id="ARBA00022777"/>
    </source>
</evidence>
<keyword evidence="4" id="KW-0378">Hydrolase</keyword>
<dbReference type="GO" id="GO:0016301">
    <property type="term" value="F:kinase activity"/>
    <property type="evidence" value="ECO:0007669"/>
    <property type="project" value="UniProtKB-KW"/>
</dbReference>
<keyword evidence="8" id="KW-1185">Reference proteome</keyword>
<keyword evidence="2" id="KW-0808">Transferase</keyword>
<dbReference type="SUPFAM" id="SSF101478">
    <property type="entry name" value="ADP-ribosylglycohydrolase"/>
    <property type="match status" value="1"/>
</dbReference>
<evidence type="ECO:0000256" key="1">
    <source>
        <dbReference type="ARBA" id="ARBA00010702"/>
    </source>
</evidence>
<evidence type="ECO:0000313" key="8">
    <source>
        <dbReference type="Proteomes" id="UP001149140"/>
    </source>
</evidence>
<dbReference type="GO" id="GO:0016787">
    <property type="term" value="F:hydrolase activity"/>
    <property type="evidence" value="ECO:0007669"/>
    <property type="project" value="UniProtKB-KW"/>
</dbReference>
<dbReference type="SUPFAM" id="SSF53613">
    <property type="entry name" value="Ribokinase-like"/>
    <property type="match status" value="1"/>
</dbReference>
<accession>A0A9X3MZI1</accession>
<feature type="binding site" evidence="5">
    <location>
        <position position="275"/>
    </location>
    <ligand>
        <name>Mg(2+)</name>
        <dbReference type="ChEBI" id="CHEBI:18420"/>
        <label>1</label>
    </ligand>
</feature>
<proteinExistence type="inferred from homology"/>
<feature type="binding site" evidence="5">
    <location>
        <position position="63"/>
    </location>
    <ligand>
        <name>Mg(2+)</name>
        <dbReference type="ChEBI" id="CHEBI:18420"/>
        <label>1</label>
    </ligand>
</feature>
<dbReference type="Proteomes" id="UP001149140">
    <property type="component" value="Unassembled WGS sequence"/>
</dbReference>
<dbReference type="PROSITE" id="PS00584">
    <property type="entry name" value="PFKB_KINASES_2"/>
    <property type="match status" value="1"/>
</dbReference>
<reference evidence="7" key="1">
    <citation type="submission" date="2022-10" db="EMBL/GenBank/DDBJ databases">
        <title>The WGS of Solirubrobacter ginsenosidimutans DSM 21036.</title>
        <authorList>
            <person name="Jiang Z."/>
        </authorList>
    </citation>
    <scope>NUCLEOTIDE SEQUENCE</scope>
    <source>
        <strain evidence="7">DSM 21036</strain>
    </source>
</reference>
<gene>
    <name evidence="7" type="ORF">OM076_27565</name>
</gene>
<dbReference type="InterPro" id="IPR005502">
    <property type="entry name" value="Ribosyl_crysJ1"/>
</dbReference>
<organism evidence="7 8">
    <name type="scientific">Solirubrobacter ginsenosidimutans</name>
    <dbReference type="NCBI Taxonomy" id="490573"/>
    <lineage>
        <taxon>Bacteria</taxon>
        <taxon>Bacillati</taxon>
        <taxon>Actinomycetota</taxon>
        <taxon>Thermoleophilia</taxon>
        <taxon>Solirubrobacterales</taxon>
        <taxon>Solirubrobacteraceae</taxon>
        <taxon>Solirubrobacter</taxon>
    </lineage>
</organism>
<dbReference type="PANTHER" id="PTHR16222">
    <property type="entry name" value="ADP-RIBOSYLGLYCOHYDROLASE"/>
    <property type="match status" value="1"/>
</dbReference>
<comment type="caution">
    <text evidence="7">The sequence shown here is derived from an EMBL/GenBank/DDBJ whole genome shotgun (WGS) entry which is preliminary data.</text>
</comment>
<dbReference type="PANTHER" id="PTHR16222:SF24">
    <property type="entry name" value="ADP-RIBOSYLHYDROLASE ARH3"/>
    <property type="match status" value="1"/>
</dbReference>
<feature type="binding site" evidence="5">
    <location>
        <position position="65"/>
    </location>
    <ligand>
        <name>Mg(2+)</name>
        <dbReference type="ChEBI" id="CHEBI:18420"/>
        <label>1</label>
    </ligand>
</feature>
<feature type="binding site" evidence="5">
    <location>
        <position position="277"/>
    </location>
    <ligand>
        <name>Mg(2+)</name>
        <dbReference type="ChEBI" id="CHEBI:18420"/>
        <label>1</label>
    </ligand>
</feature>
<comment type="cofactor">
    <cofactor evidence="5">
        <name>Mg(2+)</name>
        <dbReference type="ChEBI" id="CHEBI:18420"/>
    </cofactor>
    <text evidence="5">Binds 2 magnesium ions per subunit.</text>
</comment>
<dbReference type="Gene3D" id="3.40.1190.20">
    <property type="match status" value="1"/>
</dbReference>
<feature type="binding site" evidence="5">
    <location>
        <position position="64"/>
    </location>
    <ligand>
        <name>Mg(2+)</name>
        <dbReference type="ChEBI" id="CHEBI:18420"/>
        <label>1</label>
    </ligand>
</feature>
<protein>
    <submittedName>
        <fullName evidence="7">PfkB family carbohydrate kinase</fullName>
    </submittedName>
</protein>
<dbReference type="InterPro" id="IPR029056">
    <property type="entry name" value="Ribokinase-like"/>
</dbReference>
<evidence type="ECO:0000256" key="4">
    <source>
        <dbReference type="ARBA" id="ARBA00022801"/>
    </source>
</evidence>
<dbReference type="InterPro" id="IPR036705">
    <property type="entry name" value="Ribosyl_crysJ1_sf"/>
</dbReference>
<dbReference type="Pfam" id="PF00294">
    <property type="entry name" value="PfkB"/>
    <property type="match status" value="1"/>
</dbReference>
<dbReference type="InterPro" id="IPR002173">
    <property type="entry name" value="Carboh/pur_kinase_PfkB_CS"/>
</dbReference>
<sequence>MSREIENRALGALYGLAIGDALGMPTQLLSRERIAALYGTLTGFEPGPEENEISAGLAAGRVTDDTDQAVILARALIDGGGDVDQHAFAHALMAWEQRMLAAGSLDLLGPSTRRALERFAAGDIENAGRWGDTNGAAMRIAPVGIATPPRPLELLLERVAHTSRLTHDTSVAIAGAAAVAAAVSAGIDGVGTGAALAVGIEAAARGAGYGHYVAGADVARRIQWALTLTSLDDVYALVGTGVATQEAVPASFAIAALHPSDPWQASLTAARLGGDSDTVAAMTGAIVGAATGVDAFPPAALERIRAVNALDLERLAEGLLALRAGARPRPARTPAAPAQRRLVHVGSILIDIGMRIEHPPVRGDDMLASGASIIVAGGLNILGAARRQGMPAAYLGRIGSGHFGRMVSGALATEGVEALLDPTPGEDTGFCVVMVDATGERTMVTTMGAEAHLAPEDLAAIALREDDLVYLSGYDLVYPHGPAVVEWLHGEILFDPCPLVDEIPPDLLDAVLAQVTWISLNAREASVLTGGDTDPRAVLARGPRLRGAIVRNGADGCRLATAGGVEHIPAFPTQVVDTTGAGDAHVGAFAAALARGESPARACLYGNAVASVVVANWGPVTAPRLDVTERLVNGRS</sequence>
<evidence type="ECO:0000256" key="2">
    <source>
        <dbReference type="ARBA" id="ARBA00022679"/>
    </source>
</evidence>
<dbReference type="Gene3D" id="1.10.4080.10">
    <property type="entry name" value="ADP-ribosylation/Crystallin J1"/>
    <property type="match status" value="1"/>
</dbReference>
<feature type="binding site" evidence="5">
    <location>
        <position position="278"/>
    </location>
    <ligand>
        <name>Mg(2+)</name>
        <dbReference type="ChEBI" id="CHEBI:18420"/>
        <label>1</label>
    </ligand>
</feature>
<evidence type="ECO:0000313" key="7">
    <source>
        <dbReference type="EMBL" id="MDA0164062.1"/>
    </source>
</evidence>